<evidence type="ECO:0000313" key="1">
    <source>
        <dbReference type="EMBL" id="RAI24955.1"/>
    </source>
</evidence>
<organism evidence="1 2">
    <name type="scientific">Rhodobium orientis</name>
    <dbReference type="NCBI Taxonomy" id="34017"/>
    <lineage>
        <taxon>Bacteria</taxon>
        <taxon>Pseudomonadati</taxon>
        <taxon>Pseudomonadota</taxon>
        <taxon>Alphaproteobacteria</taxon>
        <taxon>Hyphomicrobiales</taxon>
        <taxon>Rhodobiaceae</taxon>
        <taxon>Rhodobium</taxon>
    </lineage>
</organism>
<gene>
    <name evidence="1" type="ORF">CH339_20470</name>
</gene>
<comment type="caution">
    <text evidence="1">The sequence shown here is derived from an EMBL/GenBank/DDBJ whole genome shotgun (WGS) entry which is preliminary data.</text>
</comment>
<evidence type="ECO:0008006" key="3">
    <source>
        <dbReference type="Google" id="ProtNLM"/>
    </source>
</evidence>
<keyword evidence="2" id="KW-1185">Reference proteome</keyword>
<evidence type="ECO:0000313" key="2">
    <source>
        <dbReference type="Proteomes" id="UP000249299"/>
    </source>
</evidence>
<dbReference type="SUPFAM" id="SSF52540">
    <property type="entry name" value="P-loop containing nucleoside triphosphate hydrolases"/>
    <property type="match status" value="1"/>
</dbReference>
<proteinExistence type="predicted"/>
<dbReference type="EMBL" id="NPEV01000061">
    <property type="protein sequence ID" value="RAI24955.1"/>
    <property type="molecule type" value="Genomic_DNA"/>
</dbReference>
<dbReference type="Gene3D" id="3.40.50.300">
    <property type="entry name" value="P-loop containing nucleotide triphosphate hydrolases"/>
    <property type="match status" value="1"/>
</dbReference>
<dbReference type="OrthoDB" id="288532at2"/>
<sequence>MIVSHRHRFIFLKTYKTAGSSMEVLFSRYCGPEDIVTPLMPEDEALRPDHGPRNYKWPWWQWPLRGKIKSLKGKNPGVRWTGYYAHMPARPMRRYLGRDIWDGYFKFSIERNPWDRQVSIYFWRTRNLKERPSFTDYMHSEDRRVRLRNFDIYSINNKIVADDVILYHDMQAGLDRIFDRLGLEPPDEIPGAKTGHRAERDYRQHYTDETREMVAKWYKREIEAFGFTF</sequence>
<dbReference type="GO" id="GO:0016020">
    <property type="term" value="C:membrane"/>
    <property type="evidence" value="ECO:0007669"/>
    <property type="project" value="InterPro"/>
</dbReference>
<dbReference type="AlphaFoldDB" id="A0A327JFP7"/>
<dbReference type="InterPro" id="IPR027417">
    <property type="entry name" value="P-loop_NTPase"/>
</dbReference>
<dbReference type="GO" id="GO:0008146">
    <property type="term" value="F:sulfotransferase activity"/>
    <property type="evidence" value="ECO:0007669"/>
    <property type="project" value="InterPro"/>
</dbReference>
<protein>
    <recommendedName>
        <fullName evidence="3">Chondroitin 4-O-sulfotransferase</fullName>
    </recommendedName>
</protein>
<reference evidence="1 2" key="1">
    <citation type="submission" date="2017-07" db="EMBL/GenBank/DDBJ databases">
        <title>Draft Genome Sequences of Select Purple Nonsulfur Bacteria.</title>
        <authorList>
            <person name="Lasarre B."/>
            <person name="Mckinlay J.B."/>
        </authorList>
    </citation>
    <scope>NUCLEOTIDE SEQUENCE [LARGE SCALE GENOMIC DNA]</scope>
    <source>
        <strain evidence="1 2">DSM 11290</strain>
    </source>
</reference>
<dbReference type="InterPro" id="IPR005331">
    <property type="entry name" value="Sulfotransferase"/>
</dbReference>
<dbReference type="Pfam" id="PF03567">
    <property type="entry name" value="Sulfotransfer_2"/>
    <property type="match status" value="1"/>
</dbReference>
<name>A0A327JFP7_9HYPH</name>
<accession>A0A327JFP7</accession>
<dbReference type="Proteomes" id="UP000249299">
    <property type="component" value="Unassembled WGS sequence"/>
</dbReference>
<dbReference type="RefSeq" id="WP_111436247.1">
    <property type="nucleotide sequence ID" value="NZ_JACIGG010000002.1"/>
</dbReference>